<proteinExistence type="predicted"/>
<organism evidence="2">
    <name type="scientific">viral metagenome</name>
    <dbReference type="NCBI Taxonomy" id="1070528"/>
    <lineage>
        <taxon>unclassified sequences</taxon>
        <taxon>metagenomes</taxon>
        <taxon>organismal metagenomes</taxon>
    </lineage>
</organism>
<accession>A0A6H1ZMQ1</accession>
<protein>
    <submittedName>
        <fullName evidence="2">Putative PD-(D/E)XK nuclease superfamily protein</fullName>
    </submittedName>
</protein>
<dbReference type="EMBL" id="MT144101">
    <property type="protein sequence ID" value="QJA48749.1"/>
    <property type="molecule type" value="Genomic_DNA"/>
</dbReference>
<gene>
    <name evidence="2" type="ORF">TM448A01146_0020</name>
</gene>
<reference evidence="2" key="1">
    <citation type="submission" date="2020-03" db="EMBL/GenBank/DDBJ databases">
        <title>The deep terrestrial virosphere.</title>
        <authorList>
            <person name="Holmfeldt K."/>
            <person name="Nilsson E."/>
            <person name="Simone D."/>
            <person name="Lopez-Fernandez M."/>
            <person name="Wu X."/>
            <person name="de Brujin I."/>
            <person name="Lundin D."/>
            <person name="Andersson A."/>
            <person name="Bertilsson S."/>
            <person name="Dopson M."/>
        </authorList>
    </citation>
    <scope>NUCLEOTIDE SEQUENCE</scope>
    <source>
        <strain evidence="2">TM448A01146</strain>
    </source>
</reference>
<evidence type="ECO:0000259" key="1">
    <source>
        <dbReference type="Pfam" id="PF12705"/>
    </source>
</evidence>
<feature type="domain" description="PD-(D/E)XK endonuclease-like" evidence="1">
    <location>
        <begin position="22"/>
        <end position="268"/>
    </location>
</feature>
<dbReference type="AlphaFoldDB" id="A0A6H1ZMQ1"/>
<dbReference type="InterPro" id="IPR038726">
    <property type="entry name" value="PDDEXK_AddAB-type"/>
</dbReference>
<dbReference type="Gene3D" id="3.90.320.10">
    <property type="match status" value="1"/>
</dbReference>
<evidence type="ECO:0000313" key="2">
    <source>
        <dbReference type="EMBL" id="QJA48749.1"/>
    </source>
</evidence>
<name>A0A6H1ZMQ1_9ZZZZ</name>
<sequence length="295" mass="34589">MKVTEGTIQQLRSEGTFLYDMSMINHFISCPSSYHKRHELGLMRNDLRLSTPLMFGSSVHRGIESWYANDKDDQQALEAFKLSFREHEEQPKLGKTGKELRAVYTLLFGCSLLTAYFNKYRGEVRTLMENEIPVAEELTEDVYLAGRIDKVFEVSGKLVFQDHKTSKYYQNFRLNPNGQFMNYKFLVQKLSGRKASGELDMLGVALNKGVNELLRREPFDYTEDQMREWRDSVVMWIKRMGSARELNQWPQSWNCEPYFKECQFLPLCTLPVSSARENLVQSMYHVDFWDPFSVE</sequence>
<dbReference type="Pfam" id="PF12705">
    <property type="entry name" value="PDDEXK_1"/>
    <property type="match status" value="1"/>
</dbReference>
<dbReference type="InterPro" id="IPR011604">
    <property type="entry name" value="PDDEXK-like_dom_sf"/>
</dbReference>